<dbReference type="InterPro" id="IPR019734">
    <property type="entry name" value="TPR_rpt"/>
</dbReference>
<dbReference type="Gene3D" id="1.25.40.10">
    <property type="entry name" value="Tetratricopeptide repeat domain"/>
    <property type="match status" value="2"/>
</dbReference>
<evidence type="ECO:0000259" key="3">
    <source>
        <dbReference type="Pfam" id="PF25000"/>
    </source>
</evidence>
<dbReference type="InterPro" id="IPR027417">
    <property type="entry name" value="P-loop_NTPase"/>
</dbReference>
<dbReference type="InterPro" id="IPR056125">
    <property type="entry name" value="DUF7708"/>
</dbReference>
<dbReference type="Pfam" id="PF00931">
    <property type="entry name" value="NB-ARC"/>
    <property type="match status" value="1"/>
</dbReference>
<dbReference type="PANTHER" id="PTHR35205">
    <property type="entry name" value="NB-ARC AND TPR DOMAIN PROTEIN"/>
    <property type="match status" value="1"/>
</dbReference>
<gene>
    <name evidence="4" type="ORF">EN45_049280</name>
</gene>
<dbReference type="Pfam" id="PF24809">
    <property type="entry name" value="DUF7708"/>
    <property type="match status" value="1"/>
</dbReference>
<name>A0A167RT21_PENCH</name>
<dbReference type="PANTHER" id="PTHR35205:SF1">
    <property type="entry name" value="ZU5 DOMAIN-CONTAINING PROTEIN"/>
    <property type="match status" value="1"/>
</dbReference>
<dbReference type="Proteomes" id="UP000076449">
    <property type="component" value="Chromosome II"/>
</dbReference>
<dbReference type="PRINTS" id="PR00364">
    <property type="entry name" value="DISEASERSIST"/>
</dbReference>
<accession>A0A167RT21</accession>
<dbReference type="SUPFAM" id="SSF52540">
    <property type="entry name" value="P-loop containing nucleoside triphosphate hydrolases"/>
    <property type="match status" value="1"/>
</dbReference>
<dbReference type="EMBL" id="CM002799">
    <property type="protein sequence ID" value="KZN86406.1"/>
    <property type="molecule type" value="Genomic_DNA"/>
</dbReference>
<dbReference type="InterPro" id="IPR011990">
    <property type="entry name" value="TPR-like_helical_dom_sf"/>
</dbReference>
<dbReference type="SMART" id="SM00028">
    <property type="entry name" value="TPR"/>
    <property type="match status" value="5"/>
</dbReference>
<dbReference type="AlphaFoldDB" id="A0A167RT21"/>
<protein>
    <submittedName>
        <fullName evidence="4">Disease resistance protein</fullName>
    </submittedName>
</protein>
<evidence type="ECO:0000313" key="4">
    <source>
        <dbReference type="EMBL" id="KZN86406.1"/>
    </source>
</evidence>
<dbReference type="InterPro" id="IPR002182">
    <property type="entry name" value="NB-ARC"/>
</dbReference>
<sequence>MGGQTSEANLSLLWEKAEKRYHQDLASDKELAKILETRSLEELLADTHVLQPADPFERELPCTIGQLEPAFKSLSDFLVILKMSYGADSAQTALVWGSIRVILTLASTADSILQDIFDMIEELAWTLPRLKCCEHTISMGADMEIALLALYQEFTCFYARTIRTFRDCRHSFLLRSSWPTLRADFHRTIQRAKRLSSDIEREVDLSRVRLDNEKYRVVLDFMAELKTQRSKNVNRVAHYLPFAECSHFYGRDNILRLIDEALFVYTSTRSLRSFALHGMGGVGKTQIALKYANASREKFDVILWISAENPVTIWQSFRRISKILDLIEPDTELDDYAIIVKVKDWLSAAKTRWLLIYDNADDLSLIKHTWPAGYGGSVLVTSRDPTAPLYPASAGCQVPAFDTENGTAALLDILGLDSESTTHQAQAKLITSKLGGLPLALNQIGGFLAQRQMPLEDFLAFYNRNSLSVDAKGSESMDSSHTLATVWETSLSQLSPNAKVLHMILSFLDPNGIDESVLKNGANRANDPALRFMVDEIEFLDTQKELRQRSLIDKSSESGLISMHRLVQRAAIRRISTEEREGAFLLAMAIVAENFPDTYSADIGHQVASWKDCEKSLSHVGSIVDKGNEFKIFEEKNQRFAELLLRCSWYLYEKENYRLARSYVDIALKKIVDKDSLTYASAVDLGGLINLDICHPSAALKAFEQAYTIRKSVLPSDDLFLAASQVNLGLALTEIGEFEKAHGYLKQSIDIRIMHSSDRLGNSYSNMASLLLRMGKPDDAEAMLKSCPSLKDFSDETFFQTGNPRFSGDMVLLSRIRYAQGRCNEALKFASKALSFRRKYCSERLKVCDSLYQVSVLRHETGELELARELLQECIALSEALPHAEGLGHLARANYKVSQVLEGLGNLEESTLHLEKAMNIRGELMKPDGDYVLVNGVASDFDNLVPWMLW</sequence>
<dbReference type="InterPro" id="IPR056681">
    <property type="entry name" value="DUF7779"/>
</dbReference>
<dbReference type="Gene3D" id="3.40.50.300">
    <property type="entry name" value="P-loop containing nucleotide triphosphate hydrolases"/>
    <property type="match status" value="1"/>
</dbReference>
<dbReference type="SUPFAM" id="SSF48452">
    <property type="entry name" value="TPR-like"/>
    <property type="match status" value="2"/>
</dbReference>
<dbReference type="Pfam" id="PF25000">
    <property type="entry name" value="DUF7779"/>
    <property type="match status" value="1"/>
</dbReference>
<feature type="domain" description="DUF7779" evidence="3">
    <location>
        <begin position="490"/>
        <end position="579"/>
    </location>
</feature>
<dbReference type="Pfam" id="PF13424">
    <property type="entry name" value="TPR_12"/>
    <property type="match status" value="1"/>
</dbReference>
<proteinExistence type="predicted"/>
<feature type="domain" description="DUF7708" evidence="2">
    <location>
        <begin position="91"/>
        <end position="204"/>
    </location>
</feature>
<evidence type="ECO:0000259" key="2">
    <source>
        <dbReference type="Pfam" id="PF24809"/>
    </source>
</evidence>
<organism evidence="4">
    <name type="scientific">Penicillium chrysogenum</name>
    <name type="common">Penicillium notatum</name>
    <dbReference type="NCBI Taxonomy" id="5076"/>
    <lineage>
        <taxon>Eukaryota</taxon>
        <taxon>Fungi</taxon>
        <taxon>Dikarya</taxon>
        <taxon>Ascomycota</taxon>
        <taxon>Pezizomycotina</taxon>
        <taxon>Eurotiomycetes</taxon>
        <taxon>Eurotiomycetidae</taxon>
        <taxon>Eurotiales</taxon>
        <taxon>Aspergillaceae</taxon>
        <taxon>Penicillium</taxon>
        <taxon>Penicillium chrysogenum species complex</taxon>
    </lineage>
</organism>
<reference evidence="4" key="1">
    <citation type="journal article" date="2014" name="Genome Announc.">
        <title>Complete sequencing and chromosome-scale genome assembly of the industrial progenitor strain P2niaD18 from the penicillin producer Penicillium chrysogenum.</title>
        <authorList>
            <person name="Specht T."/>
            <person name="Dahlmann T.A."/>
            <person name="Zadra I."/>
            <person name="Kurnsteiner H."/>
            <person name="Kuck U."/>
        </authorList>
    </citation>
    <scope>NUCLEOTIDE SEQUENCE [LARGE SCALE GENOMIC DNA]</scope>
    <source>
        <strain evidence="4">P2niaD18</strain>
    </source>
</reference>
<evidence type="ECO:0000259" key="1">
    <source>
        <dbReference type="Pfam" id="PF00931"/>
    </source>
</evidence>
<feature type="domain" description="NB-ARC" evidence="1">
    <location>
        <begin position="273"/>
        <end position="384"/>
    </location>
</feature>
<dbReference type="GO" id="GO:0043531">
    <property type="term" value="F:ADP binding"/>
    <property type="evidence" value="ECO:0007669"/>
    <property type="project" value="InterPro"/>
</dbReference>